<name>A0A401TE04_CHIPU</name>
<gene>
    <name evidence="2" type="ORF">chiPu_0024982</name>
</gene>
<protein>
    <submittedName>
        <fullName evidence="2">Uncharacterized protein</fullName>
    </submittedName>
</protein>
<evidence type="ECO:0000313" key="3">
    <source>
        <dbReference type="Proteomes" id="UP000287033"/>
    </source>
</evidence>
<dbReference type="Proteomes" id="UP000287033">
    <property type="component" value="Unassembled WGS sequence"/>
</dbReference>
<organism evidence="2 3">
    <name type="scientific">Chiloscyllium punctatum</name>
    <name type="common">Brownbanded bambooshark</name>
    <name type="synonym">Hemiscyllium punctatum</name>
    <dbReference type="NCBI Taxonomy" id="137246"/>
    <lineage>
        <taxon>Eukaryota</taxon>
        <taxon>Metazoa</taxon>
        <taxon>Chordata</taxon>
        <taxon>Craniata</taxon>
        <taxon>Vertebrata</taxon>
        <taxon>Chondrichthyes</taxon>
        <taxon>Elasmobranchii</taxon>
        <taxon>Galeomorphii</taxon>
        <taxon>Galeoidea</taxon>
        <taxon>Orectolobiformes</taxon>
        <taxon>Hemiscylliidae</taxon>
        <taxon>Chiloscyllium</taxon>
    </lineage>
</organism>
<proteinExistence type="predicted"/>
<evidence type="ECO:0000313" key="2">
    <source>
        <dbReference type="EMBL" id="GCC40863.1"/>
    </source>
</evidence>
<dbReference type="AlphaFoldDB" id="A0A401TE04"/>
<feature type="region of interest" description="Disordered" evidence="1">
    <location>
        <begin position="60"/>
        <end position="92"/>
    </location>
</feature>
<sequence length="132" mass="15138">MRNVGRFCCSNHKAVRKHFFLKIACIRSLEVIFNSVVTFLTGSLWSRLGKTPGKCEKVVEKNAEKEPAAEQEEEEEVVVKEEKDEDDDTELQRAWGALIREKERSHKKSRLDNLPSLQIEISRESSTSDSES</sequence>
<keyword evidence="3" id="KW-1185">Reference proteome</keyword>
<dbReference type="EMBL" id="BEZZ01049942">
    <property type="protein sequence ID" value="GCC40863.1"/>
    <property type="molecule type" value="Genomic_DNA"/>
</dbReference>
<dbReference type="STRING" id="137246.A0A401TE04"/>
<reference evidence="2 3" key="1">
    <citation type="journal article" date="2018" name="Nat. Ecol. Evol.">
        <title>Shark genomes provide insights into elasmobranch evolution and the origin of vertebrates.</title>
        <authorList>
            <person name="Hara Y"/>
            <person name="Yamaguchi K"/>
            <person name="Onimaru K"/>
            <person name="Kadota M"/>
            <person name="Koyanagi M"/>
            <person name="Keeley SD"/>
            <person name="Tatsumi K"/>
            <person name="Tanaka K"/>
            <person name="Motone F"/>
            <person name="Kageyama Y"/>
            <person name="Nozu R"/>
            <person name="Adachi N"/>
            <person name="Nishimura O"/>
            <person name="Nakagawa R"/>
            <person name="Tanegashima C"/>
            <person name="Kiyatake I"/>
            <person name="Matsumoto R"/>
            <person name="Murakumo K"/>
            <person name="Nishida K"/>
            <person name="Terakita A"/>
            <person name="Kuratani S"/>
            <person name="Sato K"/>
            <person name="Hyodo S Kuraku.S."/>
        </authorList>
    </citation>
    <scope>NUCLEOTIDE SEQUENCE [LARGE SCALE GENOMIC DNA]</scope>
</reference>
<evidence type="ECO:0000256" key="1">
    <source>
        <dbReference type="SAM" id="MobiDB-lite"/>
    </source>
</evidence>
<accession>A0A401TE04</accession>
<comment type="caution">
    <text evidence="2">The sequence shown here is derived from an EMBL/GenBank/DDBJ whole genome shotgun (WGS) entry which is preliminary data.</text>
</comment>